<comment type="caution">
    <text evidence="1">The sequence shown here is derived from an EMBL/GenBank/DDBJ whole genome shotgun (WGS) entry which is preliminary data.</text>
</comment>
<gene>
    <name evidence="1" type="ORF">RPERSI_LOCUS13058</name>
</gene>
<sequence length="446" mass="52565">ITEHMISIAAYEDLVKILKHSDFWPEHVIANIRPSTKHAYLIMPVDYIEYILNNLTIVPNLYFGPGIVYNEKREFWHCTLWQNSSLFGETKLFTYQADNFLCYHQDKAIKFTRICSVVEVNKRQLLRADLLVPYSGLLGYLCSMNRKAHEMNIEELWLVEEQECLIIPENITQINVWLKDLDRPVEYEYFVTEILYSFNSNDLASMFRHNANYGCRTCSVSSSQLTNSNFDFVANACFYYLTNIQYNEIAHQQTNSACQQLSSQYRLSAKPVLDTLYWDRHLQSPQNAYYTLAVVEAKLLKLAFSTTMTNNTYKELHSLFEKERIGFLKIFSDIFENLPNVHINVYLPQHARTFATLVNTSVEVKEIVHRIYKNMVPHTNYKNIELDLLRRYNTSFALTHLFDEFFDYISYTIIENDRKLTRLKFHVGEIIEIKEENEGFTYAKIQ</sequence>
<protein>
    <submittedName>
        <fullName evidence="1">32416_t:CDS:1</fullName>
    </submittedName>
</protein>
<keyword evidence="2" id="KW-1185">Reference proteome</keyword>
<dbReference type="Proteomes" id="UP000789920">
    <property type="component" value="Unassembled WGS sequence"/>
</dbReference>
<accession>A0ACA9Q7Q3</accession>
<evidence type="ECO:0000313" key="2">
    <source>
        <dbReference type="Proteomes" id="UP000789920"/>
    </source>
</evidence>
<feature type="non-terminal residue" evidence="1">
    <location>
        <position position="446"/>
    </location>
</feature>
<evidence type="ECO:0000313" key="1">
    <source>
        <dbReference type="EMBL" id="CAG8740063.1"/>
    </source>
</evidence>
<proteinExistence type="predicted"/>
<dbReference type="EMBL" id="CAJVQC010028573">
    <property type="protein sequence ID" value="CAG8740063.1"/>
    <property type="molecule type" value="Genomic_DNA"/>
</dbReference>
<feature type="non-terminal residue" evidence="1">
    <location>
        <position position="1"/>
    </location>
</feature>
<reference evidence="1" key="1">
    <citation type="submission" date="2021-06" db="EMBL/GenBank/DDBJ databases">
        <authorList>
            <person name="Kallberg Y."/>
            <person name="Tangrot J."/>
            <person name="Rosling A."/>
        </authorList>
    </citation>
    <scope>NUCLEOTIDE SEQUENCE</scope>
    <source>
        <strain evidence="1">MA461A</strain>
    </source>
</reference>
<name>A0ACA9Q7Q3_9GLOM</name>
<organism evidence="1 2">
    <name type="scientific">Racocetra persica</name>
    <dbReference type="NCBI Taxonomy" id="160502"/>
    <lineage>
        <taxon>Eukaryota</taxon>
        <taxon>Fungi</taxon>
        <taxon>Fungi incertae sedis</taxon>
        <taxon>Mucoromycota</taxon>
        <taxon>Glomeromycotina</taxon>
        <taxon>Glomeromycetes</taxon>
        <taxon>Diversisporales</taxon>
        <taxon>Gigasporaceae</taxon>
        <taxon>Racocetra</taxon>
    </lineage>
</organism>